<accession>A0A5B8CB04</accession>
<dbReference type="KEGG" id="sufl:FIL70_03140"/>
<reference evidence="3 4" key="1">
    <citation type="submission" date="2019-06" db="EMBL/GenBank/DDBJ databases">
        <title>Genome organization and adaptive potential of archetypical organophosphate degarding Sphingobium fuliginis ATCC 27551.</title>
        <authorList>
            <person name="Sarwar A."/>
            <person name="Parthasarathy S."/>
            <person name="Singh C."/>
            <person name="Siddavattam D."/>
        </authorList>
    </citation>
    <scope>NUCLEOTIDE SEQUENCE [LARGE SCALE GENOMIC DNA]</scope>
    <source>
        <strain evidence="3 4">ATCC 27551</strain>
    </source>
</reference>
<evidence type="ECO:0000313" key="3">
    <source>
        <dbReference type="EMBL" id="QDC36389.1"/>
    </source>
</evidence>
<evidence type="ECO:0008006" key="5">
    <source>
        <dbReference type="Google" id="ProtNLM"/>
    </source>
</evidence>
<dbReference type="EMBL" id="CP041016">
    <property type="protein sequence ID" value="QDC36389.1"/>
    <property type="molecule type" value="Genomic_DNA"/>
</dbReference>
<name>A0A5B8CB04_SPHSA</name>
<protein>
    <recommendedName>
        <fullName evidence="5">Porin</fullName>
    </recommendedName>
</protein>
<dbReference type="Proteomes" id="UP000311469">
    <property type="component" value="Chromosome cSF1"/>
</dbReference>
<keyword evidence="1" id="KW-0175">Coiled coil</keyword>
<feature type="coiled-coil region" evidence="1">
    <location>
        <begin position="33"/>
        <end position="60"/>
    </location>
</feature>
<evidence type="ECO:0000256" key="2">
    <source>
        <dbReference type="SAM" id="SignalP"/>
    </source>
</evidence>
<evidence type="ECO:0000256" key="1">
    <source>
        <dbReference type="SAM" id="Coils"/>
    </source>
</evidence>
<organism evidence="3 4">
    <name type="scientific">Sphingobium fuliginis ATCC 27551</name>
    <dbReference type="NCBI Taxonomy" id="1208342"/>
    <lineage>
        <taxon>Bacteria</taxon>
        <taxon>Pseudomonadati</taxon>
        <taxon>Pseudomonadota</taxon>
        <taxon>Alphaproteobacteria</taxon>
        <taxon>Sphingomonadales</taxon>
        <taxon>Sphingomonadaceae</taxon>
        <taxon>Sphingobium</taxon>
    </lineage>
</organism>
<feature type="chain" id="PRO_5023064541" description="Porin" evidence="2">
    <location>
        <begin position="26"/>
        <end position="433"/>
    </location>
</feature>
<feature type="signal peptide" evidence="2">
    <location>
        <begin position="1"/>
        <end position="25"/>
    </location>
</feature>
<dbReference type="RefSeq" id="WP_140041613.1">
    <property type="nucleotide sequence ID" value="NZ_CP041016.1"/>
</dbReference>
<proteinExistence type="predicted"/>
<evidence type="ECO:0000313" key="4">
    <source>
        <dbReference type="Proteomes" id="UP000311469"/>
    </source>
</evidence>
<dbReference type="AlphaFoldDB" id="A0A5B8CB04"/>
<keyword evidence="2" id="KW-0732">Signal</keyword>
<gene>
    <name evidence="3" type="ORF">FIL70_03140</name>
</gene>
<sequence>MSPRFACLALLLCSATLTSVGPALAQIDPAAAIAELRAENARLSAKIDALEAALRDRAQNAPSSAAPAVPVSEILPQAGTAQTAEATPPVPDSRTVSVSIPPAPPDRPVQGGGIGLQLAGSSSGGQVAITISQSLRATDVKPNQVNAAGTTWSLTGSAPVAKSGDTAIGTLDSFTDSSSLKLRVGRLFMTMPNLLTDPDYLGLINAATNACIAKAKDGAGKVACQEADVDEGFIKTWIPDRIDEYVRLTTTQRFAWGYGLEGTLGYRKFKFIDSPGIVEDSDEKVPWGVKLYGTILPKSTLAFTASVAYQKGFDEQKTKTVCPEPVVGTRLVCLVGPDGRPNSTEKVLLAVEGRKLFDLSRGRLQNGVVDRFGIAPQVTYDANNDEWGVDFPVYLAADDKGNLVGGIRAGYKTGEEGFNVGIFVGGAFDLFHR</sequence>